<evidence type="ECO:0000256" key="1">
    <source>
        <dbReference type="SAM" id="Phobius"/>
    </source>
</evidence>
<accession>A0A8S1RCV4</accession>
<keyword evidence="3" id="KW-1185">Reference proteome</keyword>
<protein>
    <recommendedName>
        <fullName evidence="4">Transmembrane protein</fullName>
    </recommendedName>
</protein>
<reference evidence="2" key="1">
    <citation type="submission" date="2021-01" db="EMBL/GenBank/DDBJ databases">
        <authorList>
            <consortium name="Genoscope - CEA"/>
            <person name="William W."/>
        </authorList>
    </citation>
    <scope>NUCLEOTIDE SEQUENCE</scope>
</reference>
<sequence length="262" mass="31158">MEQIDSIPGKLLCAIYMLSKNQQLGAKQKSHLKDLVIQQDQRMIDIIEEYLENKNSKQLFGQLLQICNEESFISDDCVSQTSNYKYRRPQMIILPNKKFEMNFRKFSQGQKVNNIEKVEMILKNCQKDNTQSLCNYIMKSIDISNNPKYYTSIINMDQNISISRKLFIQKLFFKQIDWILEICFHNNCFCQSYFAFDQFQIIISMAIWYSLIYLFVKYYQIIQKNSGLNSTSELFNTVYYRIDIIIILDFKQDFLYSILNSG</sequence>
<dbReference type="AlphaFoldDB" id="A0A8S1RCV4"/>
<evidence type="ECO:0000313" key="3">
    <source>
        <dbReference type="Proteomes" id="UP000692954"/>
    </source>
</evidence>
<keyword evidence="1" id="KW-1133">Transmembrane helix</keyword>
<organism evidence="2 3">
    <name type="scientific">Paramecium sonneborni</name>
    <dbReference type="NCBI Taxonomy" id="65129"/>
    <lineage>
        <taxon>Eukaryota</taxon>
        <taxon>Sar</taxon>
        <taxon>Alveolata</taxon>
        <taxon>Ciliophora</taxon>
        <taxon>Intramacronucleata</taxon>
        <taxon>Oligohymenophorea</taxon>
        <taxon>Peniculida</taxon>
        <taxon>Parameciidae</taxon>
        <taxon>Paramecium</taxon>
    </lineage>
</organism>
<evidence type="ECO:0000313" key="2">
    <source>
        <dbReference type="EMBL" id="CAD8125507.1"/>
    </source>
</evidence>
<comment type="caution">
    <text evidence="2">The sequence shown here is derived from an EMBL/GenBank/DDBJ whole genome shotgun (WGS) entry which is preliminary data.</text>
</comment>
<keyword evidence="1" id="KW-0472">Membrane</keyword>
<evidence type="ECO:0008006" key="4">
    <source>
        <dbReference type="Google" id="ProtNLM"/>
    </source>
</evidence>
<keyword evidence="1" id="KW-0812">Transmembrane</keyword>
<name>A0A8S1RCV4_9CILI</name>
<proteinExistence type="predicted"/>
<dbReference type="EMBL" id="CAJJDN010000159">
    <property type="protein sequence ID" value="CAD8125507.1"/>
    <property type="molecule type" value="Genomic_DNA"/>
</dbReference>
<dbReference type="Proteomes" id="UP000692954">
    <property type="component" value="Unassembled WGS sequence"/>
</dbReference>
<gene>
    <name evidence="2" type="ORF">PSON_ATCC_30995.1.T1590106</name>
</gene>
<feature type="transmembrane region" description="Helical" evidence="1">
    <location>
        <begin position="193"/>
        <end position="216"/>
    </location>
</feature>